<feature type="transmembrane region" description="Helical" evidence="4">
    <location>
        <begin position="927"/>
        <end position="947"/>
    </location>
</feature>
<dbReference type="SUPFAM" id="SSF48208">
    <property type="entry name" value="Six-hairpin glycosidases"/>
    <property type="match status" value="1"/>
</dbReference>
<evidence type="ECO:0000256" key="4">
    <source>
        <dbReference type="SAM" id="Phobius"/>
    </source>
</evidence>
<gene>
    <name evidence="8" type="ORF">A2845_02190</name>
</gene>
<feature type="transmembrane region" description="Helical" evidence="4">
    <location>
        <begin position="854"/>
        <end position="874"/>
    </location>
</feature>
<dbReference type="InterPro" id="IPR010383">
    <property type="entry name" value="Glyco_hydrolase_94_b-supersand"/>
</dbReference>
<dbReference type="InterPro" id="IPR012341">
    <property type="entry name" value="6hp_glycosidase-like_sf"/>
</dbReference>
<dbReference type="SUPFAM" id="SSF74650">
    <property type="entry name" value="Galactose mutarotase-like"/>
    <property type="match status" value="2"/>
</dbReference>
<evidence type="ECO:0000256" key="3">
    <source>
        <dbReference type="SAM" id="MobiDB-lite"/>
    </source>
</evidence>
<feature type="domain" description="Glycosyl hydrolase 94 supersandwich" evidence="5">
    <location>
        <begin position="2136"/>
        <end position="2403"/>
    </location>
</feature>
<feature type="transmembrane region" description="Helical" evidence="4">
    <location>
        <begin position="401"/>
        <end position="419"/>
    </location>
</feature>
<feature type="transmembrane region" description="Helical" evidence="4">
    <location>
        <begin position="953"/>
        <end position="972"/>
    </location>
</feature>
<dbReference type="InterPro" id="IPR008928">
    <property type="entry name" value="6-hairpin_glycosidase_sf"/>
</dbReference>
<name>A0A1G2CWN6_9BACT</name>
<feature type="transmembrane region" description="Helical" evidence="4">
    <location>
        <begin position="425"/>
        <end position="454"/>
    </location>
</feature>
<dbReference type="SMART" id="SM01068">
    <property type="entry name" value="CBM_X"/>
    <property type="match status" value="2"/>
</dbReference>
<evidence type="ECO:0000256" key="2">
    <source>
        <dbReference type="ARBA" id="ARBA00022679"/>
    </source>
</evidence>
<dbReference type="GO" id="GO:0030246">
    <property type="term" value="F:carbohydrate binding"/>
    <property type="evidence" value="ECO:0007669"/>
    <property type="project" value="InterPro"/>
</dbReference>
<feature type="compositionally biased region" description="Polar residues" evidence="3">
    <location>
        <begin position="2109"/>
        <end position="2119"/>
    </location>
</feature>
<dbReference type="Proteomes" id="UP000177122">
    <property type="component" value="Unassembled WGS sequence"/>
</dbReference>
<feature type="domain" description="Glycosyl hydrolase 94 supersandwich" evidence="5">
    <location>
        <begin position="1641"/>
        <end position="1909"/>
    </location>
</feature>
<dbReference type="Gene3D" id="2.60.420.10">
    <property type="entry name" value="Maltose phosphorylase, domain 3"/>
    <property type="match status" value="1"/>
</dbReference>
<feature type="transmembrane region" description="Helical" evidence="4">
    <location>
        <begin position="798"/>
        <end position="815"/>
    </location>
</feature>
<evidence type="ECO:0000259" key="7">
    <source>
        <dbReference type="Pfam" id="PF17167"/>
    </source>
</evidence>
<evidence type="ECO:0008006" key="10">
    <source>
        <dbReference type="Google" id="ProtNLM"/>
    </source>
</evidence>
<organism evidence="8 9">
    <name type="scientific">Candidatus Lloydbacteria bacterium RIFCSPHIGHO2_01_FULL_49_22</name>
    <dbReference type="NCBI Taxonomy" id="1798658"/>
    <lineage>
        <taxon>Bacteria</taxon>
        <taxon>Candidatus Lloydiibacteriota</taxon>
    </lineage>
</organism>
<sequence>MFRTRKGRSSSRGIESLAKELTLTAQLSFDERRATIFAQRSRKTLIRTRAAYRDLLQHLNERVQATQGIELLLDNFYIIESALTELLSSWKEKMTLRVPQSQDVDGEKQPRVYTIARALTKEVDARFDRETIIEFLRSYQKNTPLSLRELDIFPDMLRFVLIEEVLRIIDASLAVLKEKADANRWYERIVDASRHKNTSARLRKLTGLLAAEYTIIPQIFGLHLLHRLDQAGKEGDIRMVSKWLKLSLSKQGVSYAQLSTLKSHTEKVQAATMRNAVTSLRYLSQVRWDKVSLELNMVDAVLSKDPVGAFAMLTDDARSLYRRTIARISDGTGTHDIEVAREAVRLARQAVEVGNDKTMRSHHVGYYLLDKGVLELEQMLGYVPTFMESVRMIVLKHNTNAYLGFICVVTLLSTGVFLAQSGAFAFSALLFFAMFMLGLLLMSEVATVFAHFMFTRILIPKQLPALDLALGIGDARRTVVVVPSMFRSAASAQKILRRMETNFVGNSDTNIFYAFLMDFRDAKSEEVPQDNKRVTEMREGIMLLNAKYPSAIPRFALFYRKRKWNTAEGTFMGWERKRGKLKEFNDLLRGKETSYIDDAQKCAAAYGTVRYVITLDEDTELVRDSARSLIGTIDHPLNRPVVDPVKMVVTEGYGIVQPRSALRFEEGGASLFSRLFGSYPGIESYSSFVSDLHQDLFGEGIFHGKGIYDIDAFNTTMSERIPENTVLSHDLLEGLYARVGIASSAHIFEGFPSNYREYIQRSHRWIRGDWQIITWLFDRGAVFSRIGRYRIFDNLRRSLIPIAAVLAVIFSLFSAAELSSWSIVALLAIGSGQLISAVLRITERTTNWKRPVSIVARFESMITSSVVALVKTLFLGAFALHSAMITIDAIVRSMWRLFFSKRHLLEWQTAYEAALERKDSIKGFIRFMWRSVCLSLALVYLLFHGGGIQDPVVVMWVLAWLFAPYCAARISAELKNRYVLSDTERLYLRKVAARTYWFFIDLATKEDSWLVPDHLQEEPPSKRHSHGLGISPTNLGMYLLSLSGGRALGLSSLSAYTDRITRAFASMERMVRYNGHFYNWYELKQLTPLAPRYVSSVDSANLALSLLAVKGALIDATDAPIISDAMFQGLDAQLHVLLESCEQAITIKTSERHERKLLGEIRSAATESIMLIQKVANEALTPRGSDLVWTGVIHHAVRTRNALEELRLEGKSERFEEIFLAARHIESVADAYRDNVARYLGHAVISAVSALAHDPKLHALYLQLSLLLQRIPSVNDLADGVVRREIESVGILDAVLLSQLETEEKKRVRAWYAQILERLAESEKRASEAQSSLIGSAKSAAAYVEEMNFEFLYNKERGLFHIGYNCSTEKLDEAFYDLLASEANSTSIIGIAKRDVPQAHWAYLGRKLIQSGNGDVLVASWAGSLFEYLGTLLYFNVPRESFWGVSAQRAIAAHQAFAQKYHIPWGMGESASSRQDVARNYHYQAFGEPSLGFKRDLSESIVVAPYTSALALSMAPKEALANFQQLERAGAFGRYGFYDAIDFTKKRAKEYRESSGVPARIYYAHHQGFILSSIINVLNDGWVRTMVAKDPQMEVSTQLFEEKMPEDVRGEKISPIVPEIPVAQTVSTFAASPRRYLPWRTKEATSMFLSNEDYFTRITATGAGESSIGDVLITRASSDMLRESVGTFFYVFDAARDKMWSPTYMPTRVAGDKHTVSFGEQIIQFKKTHEEIDSSLIVTPLIQDHGELRELSLTNTREKETVLTFGVCAELSLSRRQDESSHPNYEQLFVSTETHWGGRAIIASRPDPHDRNHHIVAGFLLVGDGMLDDVHAIREKSLFLGSPEQKDDPPILRDLSRANKEGPAHTLDSVAAFVGRVRLRPKATTRVTLVTIVGKSKEEVFARLKIYRNYKSVLGVIGGADRAGGQLLSELSITALQAEAYGTLASIAIAREVKSGKESNSNARPWVSALWKMSISGSRPIILCPVTGATDIPMVRQLLSCHSYFVKKGIVVDLVIFNEHSGGYLKTFEDEIDFLLNMHHAQNGNTLSTVFHVHAEQLSDLEQDAVMSAASVCIDTKKGSIVDATVSLRRSATRKYPQKLSIRSKRTESIPTQPQQGNTNALQFFNGIGGYDEAKKEYVVFRTKETRPVRPWSHIVANAHVGFLATDRGTSFTWSRNSYDNKLTIPYNDPLSAHTGEAIYLRDEDTGAWISPFPVVNKEALDCEVRFGEGYCTYITHAPGITINMTMYVGVDESVKYYRVEMTNTSKRQKSFALFGYFELLMGSLERETKKHLSFRVTPENILVATQNYRHQFLDSRIFVGIVGGADEFTVSREEFLGRYGMISAPAALTRKGLSSEIHGDEESATALKKDITIAPGEQKVEVFFLGETDEEKLPNLLQRLQDSSHSEQAFTMTKQKWNALPLPKFTLPDATLSALANQFLPYQTLSSRIYARLGFYQIGGAIGFRDQLQDALSILWYDPSWVREHILVSAAHQFREGDVLSWWQPHNNFGARTRLSDPHLWLPHVTLRYVRFTGDEAILDEMVPYLSGEIPDKADRPNVVGIFESSNEATTLYEHLIRAVERSLTAGVHGLPLMCAADWNDGMNRVGSEGEGESVWLAWFLVSVLDEMSLLTEKRGDPSRAERYRAHSRGYRDALKKFGWGGKWYRRAYTDSGAMVGASSAKESRLDSITQSWAYFADGDTKESREALRSAKQELSIHDGHVPLFWPPSSRAVLDLGTVSDYPPGVRENAAQYNHAALWLAQALFASGDPDAGMMVVDAVNPFKRSETKEKALVYQGEPYVVAAEVYSSPTYPGQAGWTWYTASAGVLYRTILEYMLGVKHEGNTLTFSPSFPTSWHNASLALPYGGSLYSITFEVKGRDAPKEVLVDGIHVKNNAVTLVDDKTAHKVHVSFGRTSGKDSSS</sequence>
<protein>
    <recommendedName>
        <fullName evidence="10">Carbohydrate binding domain-containing protein</fullName>
    </recommendedName>
</protein>
<dbReference type="InterPro" id="IPR033432">
    <property type="entry name" value="GH94_catalytic"/>
</dbReference>
<dbReference type="InterPro" id="IPR037018">
    <property type="entry name" value="GH65_N"/>
</dbReference>
<evidence type="ECO:0000313" key="9">
    <source>
        <dbReference type="Proteomes" id="UP000177122"/>
    </source>
</evidence>
<dbReference type="InterPro" id="IPR019282">
    <property type="entry name" value="Glycoamylase-like_cons_dom"/>
</dbReference>
<evidence type="ECO:0000259" key="5">
    <source>
        <dbReference type="Pfam" id="PF06165"/>
    </source>
</evidence>
<keyword evidence="4" id="KW-1133">Transmembrane helix</keyword>
<evidence type="ECO:0000313" key="8">
    <source>
        <dbReference type="EMBL" id="OGZ05110.1"/>
    </source>
</evidence>
<feature type="transmembrane region" description="Helical" evidence="4">
    <location>
        <begin position="821"/>
        <end position="842"/>
    </location>
</feature>
<dbReference type="Pfam" id="PF06165">
    <property type="entry name" value="GH94_b-supersand"/>
    <property type="match status" value="2"/>
</dbReference>
<feature type="domain" description="Glycoamylase-like" evidence="6">
    <location>
        <begin position="1376"/>
        <end position="1586"/>
    </location>
</feature>
<dbReference type="PANTHER" id="PTHR37469">
    <property type="entry name" value="CELLOBIONIC ACID PHOSPHORYLASE-RELATED"/>
    <property type="match status" value="1"/>
</dbReference>
<dbReference type="EMBL" id="MHLI01000015">
    <property type="protein sequence ID" value="OGZ05110.1"/>
    <property type="molecule type" value="Genomic_DNA"/>
</dbReference>
<dbReference type="Gene3D" id="1.50.10.140">
    <property type="match status" value="2"/>
</dbReference>
<dbReference type="Pfam" id="PF17167">
    <property type="entry name" value="Glyco_hydro_94"/>
    <property type="match status" value="1"/>
</dbReference>
<keyword evidence="4" id="KW-0812">Transmembrane</keyword>
<dbReference type="GO" id="GO:0016757">
    <property type="term" value="F:glycosyltransferase activity"/>
    <property type="evidence" value="ECO:0007669"/>
    <property type="project" value="UniProtKB-KW"/>
</dbReference>
<dbReference type="PANTHER" id="PTHR37469:SF2">
    <property type="entry name" value="CELLOBIONIC ACID PHOSPHORYLASE"/>
    <property type="match status" value="1"/>
</dbReference>
<comment type="caution">
    <text evidence="8">The sequence shown here is derived from an EMBL/GenBank/DDBJ whole genome shotgun (WGS) entry which is preliminary data.</text>
</comment>
<feature type="domain" description="Glycosyl hydrolase 94 catalytic" evidence="7">
    <location>
        <begin position="2428"/>
        <end position="2839"/>
    </location>
</feature>
<keyword evidence="4" id="KW-0472">Membrane</keyword>
<proteinExistence type="predicted"/>
<dbReference type="InterPro" id="IPR011013">
    <property type="entry name" value="Gal_mutarotase_sf_dom"/>
</dbReference>
<evidence type="ECO:0000256" key="1">
    <source>
        <dbReference type="ARBA" id="ARBA00022676"/>
    </source>
</evidence>
<keyword evidence="1" id="KW-0328">Glycosyltransferase</keyword>
<dbReference type="Gene3D" id="1.50.10.10">
    <property type="match status" value="1"/>
</dbReference>
<feature type="region of interest" description="Disordered" evidence="3">
    <location>
        <begin position="2100"/>
        <end position="2119"/>
    </location>
</feature>
<dbReference type="GO" id="GO:0005975">
    <property type="term" value="P:carbohydrate metabolic process"/>
    <property type="evidence" value="ECO:0007669"/>
    <property type="project" value="InterPro"/>
</dbReference>
<dbReference type="Gene3D" id="2.70.98.40">
    <property type="entry name" value="Glycoside hydrolase, family 65, N-terminal domain"/>
    <property type="match status" value="2"/>
</dbReference>
<keyword evidence="2" id="KW-0808">Transferase</keyword>
<evidence type="ECO:0000259" key="6">
    <source>
        <dbReference type="Pfam" id="PF10091"/>
    </source>
</evidence>
<dbReference type="InterPro" id="IPR052047">
    <property type="entry name" value="GH94_Enzymes"/>
</dbReference>
<dbReference type="Pfam" id="PF10091">
    <property type="entry name" value="Glycoamylase"/>
    <property type="match status" value="1"/>
</dbReference>
<reference evidence="8 9" key="1">
    <citation type="journal article" date="2016" name="Nat. Commun.">
        <title>Thousands of microbial genomes shed light on interconnected biogeochemical processes in an aquifer system.</title>
        <authorList>
            <person name="Anantharaman K."/>
            <person name="Brown C.T."/>
            <person name="Hug L.A."/>
            <person name="Sharon I."/>
            <person name="Castelle C.J."/>
            <person name="Probst A.J."/>
            <person name="Thomas B.C."/>
            <person name="Singh A."/>
            <person name="Wilkins M.J."/>
            <person name="Karaoz U."/>
            <person name="Brodie E.L."/>
            <person name="Williams K.H."/>
            <person name="Hubbard S.S."/>
            <person name="Banfield J.F."/>
        </authorList>
    </citation>
    <scope>NUCLEOTIDE SEQUENCE [LARGE SCALE GENOMIC DNA]</scope>
</reference>
<accession>A0A1G2CWN6</accession>